<dbReference type="EMBL" id="JBIACK010000002">
    <property type="protein sequence ID" value="MFE8700176.1"/>
    <property type="molecule type" value="Genomic_DNA"/>
</dbReference>
<sequence>MKMNVNEEISMPLLILVGIILLTQSIFLFTDARRNGHNYWLWGIIGLIQAPMPTIFYLAFVRKIWKKDR</sequence>
<evidence type="ECO:0000256" key="1">
    <source>
        <dbReference type="SAM" id="Phobius"/>
    </source>
</evidence>
<keyword evidence="1" id="KW-1133">Transmembrane helix</keyword>
<comment type="caution">
    <text evidence="2">The sequence shown here is derived from an EMBL/GenBank/DDBJ whole genome shotgun (WGS) entry which is preliminary data.</text>
</comment>
<name>A0ABW6K7J5_9BACI</name>
<keyword evidence="3" id="KW-1185">Reference proteome</keyword>
<reference evidence="2 3" key="1">
    <citation type="submission" date="2024-08" db="EMBL/GenBank/DDBJ databases">
        <title>Two novel Cytobacillus novel species.</title>
        <authorList>
            <person name="Liu G."/>
        </authorList>
    </citation>
    <scope>NUCLEOTIDE SEQUENCE [LARGE SCALE GENOMIC DNA]</scope>
    <source>
        <strain evidence="2 3">FJAT-54145</strain>
    </source>
</reference>
<evidence type="ECO:0000313" key="3">
    <source>
        <dbReference type="Proteomes" id="UP001601059"/>
    </source>
</evidence>
<proteinExistence type="predicted"/>
<keyword evidence="1" id="KW-0472">Membrane</keyword>
<protein>
    <submittedName>
        <fullName evidence="2">Sigma-Y antisigma factor component</fullName>
    </submittedName>
</protein>
<dbReference type="RefSeq" id="WP_389359122.1">
    <property type="nucleotide sequence ID" value="NZ_JBIACK010000002.1"/>
</dbReference>
<gene>
    <name evidence="2" type="ORF">ACFYKX_06115</name>
</gene>
<evidence type="ECO:0000313" key="2">
    <source>
        <dbReference type="EMBL" id="MFE8700176.1"/>
    </source>
</evidence>
<keyword evidence="1" id="KW-0812">Transmembrane</keyword>
<feature type="transmembrane region" description="Helical" evidence="1">
    <location>
        <begin position="9"/>
        <end position="27"/>
    </location>
</feature>
<dbReference type="Proteomes" id="UP001601059">
    <property type="component" value="Unassembled WGS sequence"/>
</dbReference>
<organism evidence="2 3">
    <name type="scientific">Cytobacillus spartinae</name>
    <dbReference type="NCBI Taxonomy" id="3299023"/>
    <lineage>
        <taxon>Bacteria</taxon>
        <taxon>Bacillati</taxon>
        <taxon>Bacillota</taxon>
        <taxon>Bacilli</taxon>
        <taxon>Bacillales</taxon>
        <taxon>Bacillaceae</taxon>
        <taxon>Cytobacillus</taxon>
    </lineage>
</organism>
<feature type="transmembrane region" description="Helical" evidence="1">
    <location>
        <begin position="39"/>
        <end position="60"/>
    </location>
</feature>
<accession>A0ABW6K7J5</accession>